<sequence>MTQRALRIWATQSFAAFGVFALLAQSYQAVWDRSPFPGHAGLVAVVMAAGSIAFGLLRARPASAVTRSFDHPRCRIAIVPGDLFEQQDAHLVIGFTDVFDTDPADSRIVNEGSVQAQFLSREYDGDLNRLDADLRTALAGEPTRSTVLRADKAHGKLDRYPLGTVAVLGMPRRHFFCVAYSTMSGGLVARSSADVLWHSLSRLWDAVEEHGGRQPLAMPVTGAALARVDALDQQSIVRLILLSFVAASRERLRTSQLRIVLRPEDFARIDRLELRAFLDSL</sequence>
<reference evidence="2 3" key="1">
    <citation type="submission" date="2020-07" db="EMBL/GenBank/DDBJ databases">
        <title>A bifunctional nitrone conjugated secondary metabolite targeting the ribosome.</title>
        <authorList>
            <person name="Limbrick E.M."/>
            <person name="Graf M."/>
            <person name="Derewacz D.K."/>
            <person name="Nguyen F."/>
            <person name="Spraggins J.M."/>
            <person name="Wieland M."/>
            <person name="Ynigez-Gutierrez A.E."/>
            <person name="Reisman B.J."/>
            <person name="Zinshteyn B."/>
            <person name="McCulloch K."/>
            <person name="Iverson T.M."/>
            <person name="Green R."/>
            <person name="Wilson D.N."/>
            <person name="Bachmann B.O."/>
        </authorList>
    </citation>
    <scope>NUCLEOTIDE SEQUENCE [LARGE SCALE GENOMIC DNA]</scope>
    <source>
        <strain evidence="3">aurantiaca</strain>
    </source>
</reference>
<dbReference type="KEGG" id="mcab:HXZ27_03780"/>
<dbReference type="EMBL" id="CP058322">
    <property type="protein sequence ID" value="QLD23444.1"/>
    <property type="molecule type" value="Genomic_DNA"/>
</dbReference>
<dbReference type="Pfam" id="PF20016">
    <property type="entry name" value="ThsA_Macro"/>
    <property type="match status" value="1"/>
</dbReference>
<gene>
    <name evidence="2" type="ORF">HXZ27_03780</name>
</gene>
<dbReference type="Proteomes" id="UP000509335">
    <property type="component" value="Chromosome"/>
</dbReference>
<dbReference type="InterPro" id="IPR045535">
    <property type="entry name" value="ThsA_Macro"/>
</dbReference>
<evidence type="ECO:0000313" key="2">
    <source>
        <dbReference type="EMBL" id="QLD23444.1"/>
    </source>
</evidence>
<accession>A0A7H8XFG9</accession>
<dbReference type="AlphaFoldDB" id="A0A7H8XFG9"/>
<name>A0A7H8XFG9_9ACTN</name>
<organism evidence="2 3">
    <name type="scientific">Micromonospora carbonacea</name>
    <dbReference type="NCBI Taxonomy" id="47853"/>
    <lineage>
        <taxon>Bacteria</taxon>
        <taxon>Bacillati</taxon>
        <taxon>Actinomycetota</taxon>
        <taxon>Actinomycetes</taxon>
        <taxon>Micromonosporales</taxon>
        <taxon>Micromonosporaceae</taxon>
        <taxon>Micromonospora</taxon>
    </lineage>
</organism>
<feature type="domain" description="Thoeris protein ThsA Macro" evidence="1">
    <location>
        <begin position="76"/>
        <end position="262"/>
    </location>
</feature>
<evidence type="ECO:0000259" key="1">
    <source>
        <dbReference type="Pfam" id="PF20016"/>
    </source>
</evidence>
<protein>
    <recommendedName>
        <fullName evidence="1">Thoeris protein ThsA Macro domain-containing protein</fullName>
    </recommendedName>
</protein>
<evidence type="ECO:0000313" key="3">
    <source>
        <dbReference type="Proteomes" id="UP000509335"/>
    </source>
</evidence>
<proteinExistence type="predicted"/>